<evidence type="ECO:0000256" key="1">
    <source>
        <dbReference type="SAM" id="MobiDB-lite"/>
    </source>
</evidence>
<feature type="region of interest" description="Disordered" evidence="1">
    <location>
        <begin position="17"/>
        <end position="40"/>
    </location>
</feature>
<dbReference type="Proteomes" id="UP001596353">
    <property type="component" value="Unassembled WGS sequence"/>
</dbReference>
<dbReference type="EMBL" id="JBHSWG010000001">
    <property type="protein sequence ID" value="MFC6760677.1"/>
    <property type="molecule type" value="Genomic_DNA"/>
</dbReference>
<evidence type="ECO:0008006" key="4">
    <source>
        <dbReference type="Google" id="ProtNLM"/>
    </source>
</evidence>
<comment type="caution">
    <text evidence="2">The sequence shown here is derived from an EMBL/GenBank/DDBJ whole genome shotgun (WGS) entry which is preliminary data.</text>
</comment>
<feature type="compositionally biased region" description="Basic and acidic residues" evidence="1">
    <location>
        <begin position="20"/>
        <end position="31"/>
    </location>
</feature>
<evidence type="ECO:0000313" key="3">
    <source>
        <dbReference type="Proteomes" id="UP001596353"/>
    </source>
</evidence>
<organism evidence="2 3">
    <name type="scientific">Sulfitobacter porphyrae</name>
    <dbReference type="NCBI Taxonomy" id="1246864"/>
    <lineage>
        <taxon>Bacteria</taxon>
        <taxon>Pseudomonadati</taxon>
        <taxon>Pseudomonadota</taxon>
        <taxon>Alphaproteobacteria</taxon>
        <taxon>Rhodobacterales</taxon>
        <taxon>Roseobacteraceae</taxon>
        <taxon>Sulfitobacter</taxon>
    </lineage>
</organism>
<name>A0ABW2B667_9RHOB</name>
<keyword evidence="3" id="KW-1185">Reference proteome</keyword>
<sequence>MRAALIIAALAALMSCGPKNPDDDPAGRADTRQQPTDLTPGVSISGYANIGVKKRF</sequence>
<proteinExistence type="predicted"/>
<dbReference type="PROSITE" id="PS51257">
    <property type="entry name" value="PROKAR_LIPOPROTEIN"/>
    <property type="match status" value="1"/>
</dbReference>
<accession>A0ABW2B667</accession>
<reference evidence="3" key="1">
    <citation type="journal article" date="2019" name="Int. J. Syst. Evol. Microbiol.">
        <title>The Global Catalogue of Microorganisms (GCM) 10K type strain sequencing project: providing services to taxonomists for standard genome sequencing and annotation.</title>
        <authorList>
            <consortium name="The Broad Institute Genomics Platform"/>
            <consortium name="The Broad Institute Genome Sequencing Center for Infectious Disease"/>
            <person name="Wu L."/>
            <person name="Ma J."/>
        </authorList>
    </citation>
    <scope>NUCLEOTIDE SEQUENCE [LARGE SCALE GENOMIC DNA]</scope>
    <source>
        <strain evidence="3">CCUG 66188</strain>
    </source>
</reference>
<protein>
    <recommendedName>
        <fullName evidence="4">Argininosuccinate lyase</fullName>
    </recommendedName>
</protein>
<gene>
    <name evidence="2" type="ORF">ACFQFQ_16165</name>
</gene>
<evidence type="ECO:0000313" key="2">
    <source>
        <dbReference type="EMBL" id="MFC6760677.1"/>
    </source>
</evidence>